<evidence type="ECO:0000313" key="1">
    <source>
        <dbReference type="EMBL" id="MBC2604687.1"/>
    </source>
</evidence>
<evidence type="ECO:0008006" key="3">
    <source>
        <dbReference type="Google" id="ProtNLM"/>
    </source>
</evidence>
<name>A0A7X1E8E3_9BACT</name>
<dbReference type="SUPFAM" id="SSF46458">
    <property type="entry name" value="Globin-like"/>
    <property type="match status" value="1"/>
</dbReference>
<dbReference type="InterPro" id="IPR009050">
    <property type="entry name" value="Globin-like_sf"/>
</dbReference>
<evidence type="ECO:0000313" key="2">
    <source>
        <dbReference type="Proteomes" id="UP000526501"/>
    </source>
</evidence>
<dbReference type="Proteomes" id="UP000526501">
    <property type="component" value="Unassembled WGS sequence"/>
</dbReference>
<sequence length="122" mass="14136">MPISDIIADIFYAKLFAEAPSLKPYFESDIRQNGRIIKRIIDIAVQNLDTDLRTEETHPTFQQIPFIVEFTDRNHSTIGSALAWTLRQIFSHEFTEEMETVWLETYTKFSADLKNTTSYVAA</sequence>
<dbReference type="InterPro" id="IPR012292">
    <property type="entry name" value="Globin/Proto"/>
</dbReference>
<dbReference type="EMBL" id="JACHVC010000001">
    <property type="protein sequence ID" value="MBC2604687.1"/>
    <property type="molecule type" value="Genomic_DNA"/>
</dbReference>
<reference evidence="1 2" key="1">
    <citation type="submission" date="2020-07" db="EMBL/GenBank/DDBJ databases">
        <authorList>
            <person name="Feng X."/>
        </authorList>
    </citation>
    <scope>NUCLEOTIDE SEQUENCE [LARGE SCALE GENOMIC DNA]</scope>
    <source>
        <strain evidence="1 2">JCM23202</strain>
    </source>
</reference>
<gene>
    <name evidence="1" type="ORF">H5P27_01320</name>
</gene>
<comment type="caution">
    <text evidence="1">The sequence shown here is derived from an EMBL/GenBank/DDBJ whole genome shotgun (WGS) entry which is preliminary data.</text>
</comment>
<dbReference type="RefSeq" id="WP_185658578.1">
    <property type="nucleotide sequence ID" value="NZ_CAWPOO010000001.1"/>
</dbReference>
<keyword evidence="2" id="KW-1185">Reference proteome</keyword>
<dbReference type="GO" id="GO:0020037">
    <property type="term" value="F:heme binding"/>
    <property type="evidence" value="ECO:0007669"/>
    <property type="project" value="InterPro"/>
</dbReference>
<dbReference type="AlphaFoldDB" id="A0A7X1E8E3"/>
<protein>
    <recommendedName>
        <fullName evidence="3">Hemoglobin-like flavoprotein</fullName>
    </recommendedName>
</protein>
<dbReference type="Gene3D" id="1.10.490.10">
    <property type="entry name" value="Globins"/>
    <property type="match status" value="1"/>
</dbReference>
<proteinExistence type="predicted"/>
<organism evidence="1 2">
    <name type="scientific">Pelagicoccus albus</name>
    <dbReference type="NCBI Taxonomy" id="415222"/>
    <lineage>
        <taxon>Bacteria</taxon>
        <taxon>Pseudomonadati</taxon>
        <taxon>Verrucomicrobiota</taxon>
        <taxon>Opitutia</taxon>
        <taxon>Puniceicoccales</taxon>
        <taxon>Pelagicoccaceae</taxon>
        <taxon>Pelagicoccus</taxon>
    </lineage>
</organism>
<accession>A0A7X1E8E3</accession>
<dbReference type="GO" id="GO:0019825">
    <property type="term" value="F:oxygen binding"/>
    <property type="evidence" value="ECO:0007669"/>
    <property type="project" value="InterPro"/>
</dbReference>